<evidence type="ECO:0000313" key="4">
    <source>
        <dbReference type="EMBL" id="MFC5720386.1"/>
    </source>
</evidence>
<organism evidence="4 5">
    <name type="scientific">Streptomyces gamaensis</name>
    <dbReference type="NCBI Taxonomy" id="1763542"/>
    <lineage>
        <taxon>Bacteria</taxon>
        <taxon>Bacillati</taxon>
        <taxon>Actinomycetota</taxon>
        <taxon>Actinomycetes</taxon>
        <taxon>Kitasatosporales</taxon>
        <taxon>Streptomycetaceae</taxon>
        <taxon>Streptomyces</taxon>
    </lineage>
</organism>
<evidence type="ECO:0000313" key="5">
    <source>
        <dbReference type="Proteomes" id="UP001596083"/>
    </source>
</evidence>
<proteinExistence type="predicted"/>
<evidence type="ECO:0008006" key="6">
    <source>
        <dbReference type="Google" id="ProtNLM"/>
    </source>
</evidence>
<dbReference type="PANTHER" id="PTHR43003:SF13">
    <property type="entry name" value="DNA-3-METHYLADENINE GLYCOSYLASE 2"/>
    <property type="match status" value="1"/>
</dbReference>
<evidence type="ECO:0000256" key="1">
    <source>
        <dbReference type="ARBA" id="ARBA00022763"/>
    </source>
</evidence>
<feature type="region of interest" description="Disordered" evidence="3">
    <location>
        <begin position="45"/>
        <end position="67"/>
    </location>
</feature>
<dbReference type="InterPro" id="IPR051912">
    <property type="entry name" value="Alkylbase_DNA_Glycosylase/TA"/>
</dbReference>
<comment type="caution">
    <text evidence="4">The sequence shown here is derived from an EMBL/GenBank/DDBJ whole genome shotgun (WGS) entry which is preliminary data.</text>
</comment>
<keyword evidence="5" id="KW-1185">Reference proteome</keyword>
<keyword evidence="1" id="KW-0227">DNA damage</keyword>
<name>A0ABW0YV66_9ACTN</name>
<reference evidence="5" key="1">
    <citation type="journal article" date="2019" name="Int. J. Syst. Evol. Microbiol.">
        <title>The Global Catalogue of Microorganisms (GCM) 10K type strain sequencing project: providing services to taxonomists for standard genome sequencing and annotation.</title>
        <authorList>
            <consortium name="The Broad Institute Genomics Platform"/>
            <consortium name="The Broad Institute Genome Sequencing Center for Infectious Disease"/>
            <person name="Wu L."/>
            <person name="Ma J."/>
        </authorList>
    </citation>
    <scope>NUCLEOTIDE SEQUENCE [LARGE SCALE GENOMIC DNA]</scope>
    <source>
        <strain evidence="5">CGMCC 4.7304</strain>
    </source>
</reference>
<dbReference type="InterPro" id="IPR011257">
    <property type="entry name" value="DNA_glycosylase"/>
</dbReference>
<dbReference type="Gene3D" id="1.10.340.30">
    <property type="entry name" value="Hypothetical protein, domain 2"/>
    <property type="match status" value="1"/>
</dbReference>
<evidence type="ECO:0000256" key="3">
    <source>
        <dbReference type="SAM" id="MobiDB-lite"/>
    </source>
</evidence>
<evidence type="ECO:0000256" key="2">
    <source>
        <dbReference type="ARBA" id="ARBA00023204"/>
    </source>
</evidence>
<gene>
    <name evidence="4" type="ORF">ACFP1Z_09450</name>
</gene>
<dbReference type="PANTHER" id="PTHR43003">
    <property type="entry name" value="DNA-3-METHYLADENINE GLYCOSYLASE"/>
    <property type="match status" value="1"/>
</dbReference>
<dbReference type="RefSeq" id="WP_390315494.1">
    <property type="nucleotide sequence ID" value="NZ_JBHSPB010000004.1"/>
</dbReference>
<dbReference type="Proteomes" id="UP001596083">
    <property type="component" value="Unassembled WGS sequence"/>
</dbReference>
<keyword evidence="2" id="KW-0234">DNA repair</keyword>
<sequence length="275" mass="29572">MTTLITDHPAWTPDTHSSTTRVILARNAVWSAHWTGTDLTLLPLGKTTDAPPRIDRTPADDLPTTAPKPLHDALTSLGTVVRLPNPCLWDAITTAILRQVVRAAQARALYLKWCAAHGTRDTPHGPVALAPPPEVVLALPDEAFRRTGAAFHHTALQAAAAAYQQHADAWSALDADDLVKALDAIPRVGPWTASAAAADFTGDFSVYPHGDLAVRTWARRAAPGVPLPEGERAFAAAWQRFAPDRPQLHALTLFTLAWGTHARTAEHNGAPTDRT</sequence>
<dbReference type="SUPFAM" id="SSF48150">
    <property type="entry name" value="DNA-glycosylase"/>
    <property type="match status" value="1"/>
</dbReference>
<protein>
    <recommendedName>
        <fullName evidence="6">DNA-3-methyladenine glycosylase 2 family protein</fullName>
    </recommendedName>
</protein>
<accession>A0ABW0YV66</accession>
<dbReference type="EMBL" id="JBHSPB010000004">
    <property type="protein sequence ID" value="MFC5720386.1"/>
    <property type="molecule type" value="Genomic_DNA"/>
</dbReference>